<reference evidence="1 2" key="1">
    <citation type="journal article" date="2023" name="Nucleic Acids Res.">
        <title>The hologenome of Daphnia magna reveals possible DNA methylation and microbiome-mediated evolution of the host genome.</title>
        <authorList>
            <person name="Chaturvedi A."/>
            <person name="Li X."/>
            <person name="Dhandapani V."/>
            <person name="Marshall H."/>
            <person name="Kissane S."/>
            <person name="Cuenca-Cambronero M."/>
            <person name="Asole G."/>
            <person name="Calvet F."/>
            <person name="Ruiz-Romero M."/>
            <person name="Marangio P."/>
            <person name="Guigo R."/>
            <person name="Rago D."/>
            <person name="Mirbahai L."/>
            <person name="Eastwood N."/>
            <person name="Colbourne J.K."/>
            <person name="Zhou J."/>
            <person name="Mallon E."/>
            <person name="Orsini L."/>
        </authorList>
    </citation>
    <scope>NUCLEOTIDE SEQUENCE [LARGE SCALE GENOMIC DNA]</scope>
    <source>
        <strain evidence="1">LRV0_1</strain>
    </source>
</reference>
<name>A0ABQ9ZKH6_9CRUS</name>
<dbReference type="Proteomes" id="UP001234178">
    <property type="component" value="Unassembled WGS sequence"/>
</dbReference>
<protein>
    <submittedName>
        <fullName evidence="1">Uncharacterized protein</fullName>
    </submittedName>
</protein>
<comment type="caution">
    <text evidence="1">The sequence shown here is derived from an EMBL/GenBank/DDBJ whole genome shotgun (WGS) entry which is preliminary data.</text>
</comment>
<evidence type="ECO:0000313" key="1">
    <source>
        <dbReference type="EMBL" id="KAK4013430.1"/>
    </source>
</evidence>
<sequence>MILPYFTRKVYPASPPCNELSPMGSVNQYRCIQSLQHSNTTQSVGKGQLANPMHQQSDDTRMTLPSVVCLSVTVITDGESSLTTMRERYNINQQKQVSD</sequence>
<evidence type="ECO:0000313" key="2">
    <source>
        <dbReference type="Proteomes" id="UP001234178"/>
    </source>
</evidence>
<keyword evidence="2" id="KW-1185">Reference proteome</keyword>
<dbReference type="EMBL" id="JAOYFB010000004">
    <property type="protein sequence ID" value="KAK4013430.1"/>
    <property type="molecule type" value="Genomic_DNA"/>
</dbReference>
<proteinExistence type="predicted"/>
<accession>A0ABQ9ZKH6</accession>
<organism evidence="1 2">
    <name type="scientific">Daphnia magna</name>
    <dbReference type="NCBI Taxonomy" id="35525"/>
    <lineage>
        <taxon>Eukaryota</taxon>
        <taxon>Metazoa</taxon>
        <taxon>Ecdysozoa</taxon>
        <taxon>Arthropoda</taxon>
        <taxon>Crustacea</taxon>
        <taxon>Branchiopoda</taxon>
        <taxon>Diplostraca</taxon>
        <taxon>Cladocera</taxon>
        <taxon>Anomopoda</taxon>
        <taxon>Daphniidae</taxon>
        <taxon>Daphnia</taxon>
    </lineage>
</organism>
<gene>
    <name evidence="1" type="ORF">OUZ56_025985</name>
</gene>